<comment type="caution">
    <text evidence="2">The sequence shown here is derived from an EMBL/GenBank/DDBJ whole genome shotgun (WGS) entry which is preliminary data.</text>
</comment>
<feature type="region of interest" description="Disordered" evidence="1">
    <location>
        <begin position="1"/>
        <end position="83"/>
    </location>
</feature>
<sequence>MGLATTGCGAGYGEPVSSGDDGAQPAAQTQASTPAGTPGAPGATSGTTTGGAPAGGGQTTTGSTTTTTSTGGQGSGNQGGGSDAAAAALTAYAQATNGYCSGLTAAGNAFNQAAKNLAGATGAAALRGAGRGIVAFSDSLKRATAGLRAATPPAAYRRFHSATLNAVSKMTSAVDAARGRLLAGDAGAMQSVGTKVSGLQSASGSVRVPSALARKAPACRAFAG</sequence>
<evidence type="ECO:0000256" key="1">
    <source>
        <dbReference type="SAM" id="MobiDB-lite"/>
    </source>
</evidence>
<proteinExistence type="predicted"/>
<evidence type="ECO:0000313" key="2">
    <source>
        <dbReference type="EMBL" id="EHN09563.1"/>
    </source>
</evidence>
<feature type="compositionally biased region" description="Gly residues" evidence="1">
    <location>
        <begin position="71"/>
        <end position="82"/>
    </location>
</feature>
<name>H0E9T9_9ACTN</name>
<protein>
    <submittedName>
        <fullName evidence="2">Uncharacterized protein</fullName>
    </submittedName>
</protein>
<organism evidence="2 3">
    <name type="scientific">Patulibacter medicamentivorans</name>
    <dbReference type="NCBI Taxonomy" id="1097667"/>
    <lineage>
        <taxon>Bacteria</taxon>
        <taxon>Bacillati</taxon>
        <taxon>Actinomycetota</taxon>
        <taxon>Thermoleophilia</taxon>
        <taxon>Solirubrobacterales</taxon>
        <taxon>Patulibacteraceae</taxon>
        <taxon>Patulibacter</taxon>
    </lineage>
</organism>
<accession>H0E9T9</accession>
<dbReference type="AlphaFoldDB" id="H0E9T9"/>
<dbReference type="EMBL" id="AGUD01000268">
    <property type="protein sequence ID" value="EHN09563.1"/>
    <property type="molecule type" value="Genomic_DNA"/>
</dbReference>
<feature type="compositionally biased region" description="Gly residues" evidence="1">
    <location>
        <begin position="48"/>
        <end position="59"/>
    </location>
</feature>
<keyword evidence="3" id="KW-1185">Reference proteome</keyword>
<dbReference type="PATRIC" id="fig|1097667.3.peg.3580"/>
<evidence type="ECO:0000313" key="3">
    <source>
        <dbReference type="Proteomes" id="UP000005143"/>
    </source>
</evidence>
<gene>
    <name evidence="2" type="ORF">PAI11_36110</name>
</gene>
<reference evidence="2 3" key="1">
    <citation type="journal article" date="2013" name="Biodegradation">
        <title>Quantitative proteomic analysis of ibuprofen-degrading Patulibacter sp. strain I11.</title>
        <authorList>
            <person name="Almeida B."/>
            <person name="Kjeldal H."/>
            <person name="Lolas I."/>
            <person name="Knudsen A.D."/>
            <person name="Carvalho G."/>
            <person name="Nielsen K.L."/>
            <person name="Barreto Crespo M.T."/>
            <person name="Stensballe A."/>
            <person name="Nielsen J.L."/>
        </authorList>
    </citation>
    <scope>NUCLEOTIDE SEQUENCE [LARGE SCALE GENOMIC DNA]</scope>
    <source>
        <strain evidence="2 3">I11</strain>
    </source>
</reference>
<dbReference type="Proteomes" id="UP000005143">
    <property type="component" value="Unassembled WGS sequence"/>
</dbReference>
<feature type="compositionally biased region" description="Low complexity" evidence="1">
    <location>
        <begin position="60"/>
        <end position="70"/>
    </location>
</feature>
<feature type="compositionally biased region" description="Low complexity" evidence="1">
    <location>
        <begin position="22"/>
        <end position="47"/>
    </location>
</feature>